<dbReference type="InterPro" id="IPR011009">
    <property type="entry name" value="Kinase-like_dom_sf"/>
</dbReference>
<feature type="binding site" evidence="12">
    <location>
        <position position="526"/>
    </location>
    <ligand>
        <name>ATP</name>
        <dbReference type="ChEBI" id="CHEBI:30616"/>
    </ligand>
</feature>
<feature type="region of interest" description="Disordered" evidence="13">
    <location>
        <begin position="50"/>
        <end position="88"/>
    </location>
</feature>
<protein>
    <submittedName>
        <fullName evidence="15">LEAF RUST 10 DISEASE-RESISTANCE LOCUS RECEPTOR-LIKE PROTEIN KINASE-like 2.5</fullName>
    </submittedName>
</protein>
<dbReference type="Pfam" id="PF00069">
    <property type="entry name" value="Pkinase"/>
    <property type="match status" value="1"/>
</dbReference>
<comment type="caution">
    <text evidence="15">The sequence shown here is derived from an EMBL/GenBank/DDBJ whole genome shotgun (WGS) entry which is preliminary data.</text>
</comment>
<dbReference type="InterPro" id="IPR017441">
    <property type="entry name" value="Protein_kinase_ATP_BS"/>
</dbReference>
<dbReference type="PROSITE" id="PS00107">
    <property type="entry name" value="PROTEIN_KINASE_ATP"/>
    <property type="match status" value="1"/>
</dbReference>
<feature type="compositionally biased region" description="Pro residues" evidence="13">
    <location>
        <begin position="65"/>
        <end position="83"/>
    </location>
</feature>
<keyword evidence="9" id="KW-1133">Transmembrane helix</keyword>
<reference evidence="16" key="1">
    <citation type="submission" date="2024-07" db="EMBL/GenBank/DDBJ databases">
        <title>Two chromosome-level genome assemblies of Korean endemic species Abeliophyllum distichum and Forsythia ovata (Oleaceae).</title>
        <authorList>
            <person name="Jang H."/>
        </authorList>
    </citation>
    <scope>NUCLEOTIDE SEQUENCE [LARGE SCALE GENOMIC DNA]</scope>
</reference>
<name>A0ABD1RJW2_9LAMI</name>
<dbReference type="AlphaFoldDB" id="A0ABD1RJW2"/>
<dbReference type="PROSITE" id="PS00108">
    <property type="entry name" value="PROTEIN_KINASE_ST"/>
    <property type="match status" value="1"/>
</dbReference>
<keyword evidence="5" id="KW-0732">Signal</keyword>
<dbReference type="GO" id="GO:0004674">
    <property type="term" value="F:protein serine/threonine kinase activity"/>
    <property type="evidence" value="ECO:0007669"/>
    <property type="project" value="UniProtKB-KW"/>
</dbReference>
<dbReference type="PANTHER" id="PTHR27009">
    <property type="entry name" value="RUST RESISTANCE KINASE LR10-RELATED"/>
    <property type="match status" value="1"/>
</dbReference>
<evidence type="ECO:0000313" key="16">
    <source>
        <dbReference type="Proteomes" id="UP001604336"/>
    </source>
</evidence>
<proteinExistence type="predicted"/>
<dbReference type="CDD" id="cd14066">
    <property type="entry name" value="STKc_IRAK"/>
    <property type="match status" value="1"/>
</dbReference>
<keyword evidence="16" id="KW-1185">Reference proteome</keyword>
<evidence type="ECO:0000256" key="9">
    <source>
        <dbReference type="ARBA" id="ARBA00022989"/>
    </source>
</evidence>
<accession>A0ABD1RJW2</accession>
<evidence type="ECO:0000256" key="4">
    <source>
        <dbReference type="ARBA" id="ARBA00022692"/>
    </source>
</evidence>
<feature type="domain" description="Protein kinase" evidence="14">
    <location>
        <begin position="498"/>
        <end position="774"/>
    </location>
</feature>
<dbReference type="EMBL" id="JBFOLK010000009">
    <property type="protein sequence ID" value="KAL2487419.1"/>
    <property type="molecule type" value="Genomic_DNA"/>
</dbReference>
<evidence type="ECO:0000256" key="5">
    <source>
        <dbReference type="ARBA" id="ARBA00022729"/>
    </source>
</evidence>
<dbReference type="InterPro" id="IPR045874">
    <property type="entry name" value="LRK10/LRL21-25-like"/>
</dbReference>
<evidence type="ECO:0000256" key="11">
    <source>
        <dbReference type="ARBA" id="ARBA00023180"/>
    </source>
</evidence>
<keyword evidence="6 12" id="KW-0547">Nucleotide-binding</keyword>
<evidence type="ECO:0000256" key="7">
    <source>
        <dbReference type="ARBA" id="ARBA00022777"/>
    </source>
</evidence>
<sequence length="774" mass="86927">MTRTKRARNVIAPPVPVGDVGTESNAVTNHPQQEFASAVQLAALQAQGPNPLPVGSSLSGALPQGPSPLPIGPSPPGAPPHTPKFPAIETLPTAAPLKAPVSLAPPSAPHFYSLTSGPNPYWGQLSWIPKPTLVETPVLSLEQRLEEMIGRKIAEAMSNNSNRQQSMVLEEDLFSLEVMAVPLPRDFKQLKMEKYDGSFDPVDHLRSFVDLMRLQATPMQLCVGFSRQRLENFQCASLGVLEFPLSNYSQPECGFLWIDCNASSPKLYLANEELSSPYDILSKISTNVFSIRNPTLLGYLRYKFCDLPYINFSLPNSSSISFTIFPNITLFRCIKSNDTQKRYFQGFRNYSGCESFDIYYNNNTTTTTGNLLSPPNGCSAVSVPVYPQYDPNTTDFWDLFTDQYNLEWHLSDDCNECHKKGGQCPTDSVSTFRCQQGVPAAATLVLFFVILFTLNKRNCALNLKGKTQNDKDIEEFLKNHGDRIPRRYKYSDRKKMTSSFCDNLGEGDFGVVYRGKLQDGCLVAVKILKESKSNGEEFINEVASISRTSHVNIVSLRGFCFEGSKRALVYEFMPNGSLEKFIGNNNYLPEGKLGWEKLFKIAVDIARGIEYLHQGCNTRILHFDIKPHNILLDKDFNPKISDFGLAKLCPNRSSTVSMLVARGTIGYIAPKLVYRTLGEVSCKSDVYSYGMMVLEMVEEMKNFDVNSDSSEMYFPHWIYKHLEQNSQLDINRIANEDEHLMIRKMIIVGLWCIQNDPTIRPSMTRVLEMLEGNI</sequence>
<evidence type="ECO:0000256" key="3">
    <source>
        <dbReference type="ARBA" id="ARBA00022679"/>
    </source>
</evidence>
<keyword evidence="8 12" id="KW-0067">ATP-binding</keyword>
<dbReference type="GO" id="GO:0016020">
    <property type="term" value="C:membrane"/>
    <property type="evidence" value="ECO:0007669"/>
    <property type="project" value="UniProtKB-SubCell"/>
</dbReference>
<dbReference type="SUPFAM" id="SSF56112">
    <property type="entry name" value="Protein kinase-like (PK-like)"/>
    <property type="match status" value="1"/>
</dbReference>
<dbReference type="FunFam" id="3.30.200.20:FF:000178">
    <property type="entry name" value="serine/threonine-protein kinase PBS1-like"/>
    <property type="match status" value="1"/>
</dbReference>
<evidence type="ECO:0000256" key="6">
    <source>
        <dbReference type="ARBA" id="ARBA00022741"/>
    </source>
</evidence>
<keyword evidence="3" id="KW-0808">Transferase</keyword>
<keyword evidence="4" id="KW-0812">Transmembrane</keyword>
<dbReference type="FunFam" id="1.10.510.10:FF:000590">
    <property type="entry name" value="PR5-like receptor kinase"/>
    <property type="match status" value="1"/>
</dbReference>
<dbReference type="Gene3D" id="1.10.510.10">
    <property type="entry name" value="Transferase(Phosphotransferase) domain 1"/>
    <property type="match status" value="1"/>
</dbReference>
<evidence type="ECO:0000256" key="2">
    <source>
        <dbReference type="ARBA" id="ARBA00022527"/>
    </source>
</evidence>
<dbReference type="GO" id="GO:0005524">
    <property type="term" value="F:ATP binding"/>
    <property type="evidence" value="ECO:0007669"/>
    <property type="project" value="UniProtKB-UniRule"/>
</dbReference>
<keyword evidence="10" id="KW-0472">Membrane</keyword>
<evidence type="ECO:0000256" key="8">
    <source>
        <dbReference type="ARBA" id="ARBA00022840"/>
    </source>
</evidence>
<keyword evidence="11" id="KW-0325">Glycoprotein</keyword>
<keyword evidence="2" id="KW-0723">Serine/threonine-protein kinase</keyword>
<evidence type="ECO:0000256" key="10">
    <source>
        <dbReference type="ARBA" id="ARBA00023136"/>
    </source>
</evidence>
<evidence type="ECO:0000313" key="15">
    <source>
        <dbReference type="EMBL" id="KAL2487419.1"/>
    </source>
</evidence>
<comment type="subcellular location">
    <subcellularLocation>
        <location evidence="1">Membrane</location>
        <topology evidence="1">Single-pass type I membrane protein</topology>
    </subcellularLocation>
</comment>
<evidence type="ECO:0000256" key="12">
    <source>
        <dbReference type="PROSITE-ProRule" id="PRU10141"/>
    </source>
</evidence>
<evidence type="ECO:0000256" key="1">
    <source>
        <dbReference type="ARBA" id="ARBA00004479"/>
    </source>
</evidence>
<evidence type="ECO:0000259" key="14">
    <source>
        <dbReference type="PROSITE" id="PS50011"/>
    </source>
</evidence>
<dbReference type="InterPro" id="IPR000719">
    <property type="entry name" value="Prot_kinase_dom"/>
</dbReference>
<dbReference type="InterPro" id="IPR008271">
    <property type="entry name" value="Ser/Thr_kinase_AS"/>
</dbReference>
<dbReference type="Gene3D" id="3.30.200.20">
    <property type="entry name" value="Phosphorylase Kinase, domain 1"/>
    <property type="match status" value="1"/>
</dbReference>
<organism evidence="15 16">
    <name type="scientific">Abeliophyllum distichum</name>
    <dbReference type="NCBI Taxonomy" id="126358"/>
    <lineage>
        <taxon>Eukaryota</taxon>
        <taxon>Viridiplantae</taxon>
        <taxon>Streptophyta</taxon>
        <taxon>Embryophyta</taxon>
        <taxon>Tracheophyta</taxon>
        <taxon>Spermatophyta</taxon>
        <taxon>Magnoliopsida</taxon>
        <taxon>eudicotyledons</taxon>
        <taxon>Gunneridae</taxon>
        <taxon>Pentapetalae</taxon>
        <taxon>asterids</taxon>
        <taxon>lamiids</taxon>
        <taxon>Lamiales</taxon>
        <taxon>Oleaceae</taxon>
        <taxon>Forsythieae</taxon>
        <taxon>Abeliophyllum</taxon>
    </lineage>
</organism>
<gene>
    <name evidence="15" type="ORF">Adt_32175</name>
</gene>
<keyword evidence="7" id="KW-0418">Kinase</keyword>
<dbReference type="Proteomes" id="UP001604336">
    <property type="component" value="Unassembled WGS sequence"/>
</dbReference>
<evidence type="ECO:0000256" key="13">
    <source>
        <dbReference type="SAM" id="MobiDB-lite"/>
    </source>
</evidence>
<dbReference type="SMART" id="SM00220">
    <property type="entry name" value="S_TKc"/>
    <property type="match status" value="1"/>
</dbReference>
<dbReference type="PROSITE" id="PS50011">
    <property type="entry name" value="PROTEIN_KINASE_DOM"/>
    <property type="match status" value="1"/>
</dbReference>